<dbReference type="CDD" id="cd18093">
    <property type="entry name" value="SpoU-like_TrmJ"/>
    <property type="match status" value="1"/>
</dbReference>
<sequence length="250" mass="26226">MLDNLTIVLFRPKFSENVGAAARACANMGVSRLVLVDPPAFDPDRARPMATSKGGLLLDTLEIVPTLAAAVAGAEAVYGTTARLGGWRKGEVTPAEAADGICRTLGAGGGVAVVFGPEDAGLSNQETQLCGRLVNIPTAGEATSLNLAQAVLVVCYEVFKAASGLAGDVAGQTPSRAATHAERESLFAALRETLLAIDFLKADNPDYWMLPVRRFIDRVGLRRQEFNLLMGVCRQVKWAVGQGGKKSAGS</sequence>
<dbReference type="SUPFAM" id="SSF75217">
    <property type="entry name" value="alpha/beta knot"/>
    <property type="match status" value="1"/>
</dbReference>
<keyword evidence="2 6" id="KW-0489">Methyltransferase</keyword>
<dbReference type="InterPro" id="IPR029026">
    <property type="entry name" value="tRNA_m1G_MTases_N"/>
</dbReference>
<reference evidence="7" key="1">
    <citation type="journal article" date="2015" name="Genome Announc.">
        <title>High-Quality Draft Genome Sequence of Desulfovibrio carbinoliphilus FW-101-2B, an Organic Acid-Oxidizing Sulfate-Reducing Bacterium Isolated from Uranium(VI)-Contaminated Groundwater.</title>
        <authorList>
            <person name="Ramsay B.D."/>
            <person name="Hwang C."/>
            <person name="Woo H.L."/>
            <person name="Carroll S.L."/>
            <person name="Lucas S."/>
            <person name="Han J."/>
            <person name="Lapidus A.L."/>
            <person name="Cheng J.F."/>
            <person name="Goodwin L.A."/>
            <person name="Pitluck S."/>
            <person name="Peters L."/>
            <person name="Chertkov O."/>
            <person name="Held B."/>
            <person name="Detter J.C."/>
            <person name="Han C.S."/>
            <person name="Tapia R."/>
            <person name="Land M.L."/>
            <person name="Hauser L.J."/>
            <person name="Kyrpides N.C."/>
            <person name="Ivanova N.N."/>
            <person name="Mikhailova N."/>
            <person name="Pagani I."/>
            <person name="Woyke T."/>
            <person name="Arkin A.P."/>
            <person name="Dehal P."/>
            <person name="Chivian D."/>
            <person name="Criddle C.S."/>
            <person name="Wu W."/>
            <person name="Chakraborty R."/>
            <person name="Hazen T.C."/>
            <person name="Fields M.W."/>
        </authorList>
    </citation>
    <scope>NUCLEOTIDE SEQUENCE [LARGE SCALE GENOMIC DNA]</scope>
    <source>
        <strain evidence="7">FW-101-2B</strain>
    </source>
</reference>
<dbReference type="InterPro" id="IPR029028">
    <property type="entry name" value="Alpha/beta_knot_MTases"/>
</dbReference>
<evidence type="ECO:0000259" key="5">
    <source>
        <dbReference type="Pfam" id="PF00588"/>
    </source>
</evidence>
<dbReference type="OrthoDB" id="9806346at2"/>
<dbReference type="GO" id="GO:0002128">
    <property type="term" value="P:tRNA nucleoside ribose methylation"/>
    <property type="evidence" value="ECO:0007669"/>
    <property type="project" value="TreeGrafter"/>
</dbReference>
<dbReference type="PANTHER" id="PTHR42786:SF2">
    <property type="entry name" value="TRNA (CYTIDINE_URIDINE-2'-O-)-METHYLTRANSFERASE TRMJ"/>
    <property type="match status" value="1"/>
</dbReference>
<dbReference type="EMBL" id="CM001368">
    <property type="protein sequence ID" value="EHJ47794.1"/>
    <property type="molecule type" value="Genomic_DNA"/>
</dbReference>
<dbReference type="Pfam" id="PF00588">
    <property type="entry name" value="SpoU_methylase"/>
    <property type="match status" value="1"/>
</dbReference>
<accession>G7Q972</accession>
<dbReference type="PIRSF" id="PIRSF004808">
    <property type="entry name" value="LasT"/>
    <property type="match status" value="1"/>
</dbReference>
<dbReference type="AlphaFoldDB" id="G7Q972"/>
<evidence type="ECO:0000313" key="7">
    <source>
        <dbReference type="Proteomes" id="UP000004662"/>
    </source>
</evidence>
<proteinExistence type="inferred from homology"/>
<dbReference type="PANTHER" id="PTHR42786">
    <property type="entry name" value="TRNA/RRNA METHYLTRANSFERASE"/>
    <property type="match status" value="1"/>
</dbReference>
<dbReference type="HOGENOM" id="CLU_056931_0_1_7"/>
<keyword evidence="3" id="KW-0808">Transferase</keyword>
<dbReference type="RefSeq" id="WP_009181186.1">
    <property type="nucleotide sequence ID" value="NZ_CM001368.1"/>
</dbReference>
<name>G7Q972_9BACT</name>
<organism evidence="6 7">
    <name type="scientific">Solidesulfovibrio carbinoliphilus subsp. oakridgensis</name>
    <dbReference type="NCBI Taxonomy" id="694327"/>
    <lineage>
        <taxon>Bacteria</taxon>
        <taxon>Pseudomonadati</taxon>
        <taxon>Thermodesulfobacteriota</taxon>
        <taxon>Desulfovibrionia</taxon>
        <taxon>Desulfovibrionales</taxon>
        <taxon>Desulfovibrionaceae</taxon>
        <taxon>Solidesulfovibrio</taxon>
    </lineage>
</organism>
<dbReference type="InterPro" id="IPR001537">
    <property type="entry name" value="SpoU_MeTrfase"/>
</dbReference>
<evidence type="ECO:0000256" key="1">
    <source>
        <dbReference type="ARBA" id="ARBA00007228"/>
    </source>
</evidence>
<evidence type="ECO:0000256" key="4">
    <source>
        <dbReference type="ARBA" id="ARBA00022691"/>
    </source>
</evidence>
<dbReference type="InterPro" id="IPR004384">
    <property type="entry name" value="RNA_MeTrfase_TrmJ/LasT"/>
</dbReference>
<dbReference type="eggNOG" id="COG0565">
    <property type="taxonomic scope" value="Bacteria"/>
</dbReference>
<feature type="domain" description="tRNA/rRNA methyltransferase SpoU type" evidence="5">
    <location>
        <begin position="5"/>
        <end position="156"/>
    </location>
</feature>
<dbReference type="GO" id="GO:0005829">
    <property type="term" value="C:cytosol"/>
    <property type="evidence" value="ECO:0007669"/>
    <property type="project" value="TreeGrafter"/>
</dbReference>
<dbReference type="Gene3D" id="1.10.8.590">
    <property type="match status" value="1"/>
</dbReference>
<gene>
    <name evidence="6" type="ORF">DFW101_1787</name>
</gene>
<evidence type="ECO:0000256" key="3">
    <source>
        <dbReference type="ARBA" id="ARBA00022679"/>
    </source>
</evidence>
<dbReference type="Gene3D" id="3.40.1280.10">
    <property type="match status" value="1"/>
</dbReference>
<comment type="similarity">
    <text evidence="1">Belongs to the class IV-like SAM-binding methyltransferase superfamily. RNA methyltransferase TrmH family.</text>
</comment>
<keyword evidence="4" id="KW-0949">S-adenosyl-L-methionine</keyword>
<evidence type="ECO:0000256" key="2">
    <source>
        <dbReference type="ARBA" id="ARBA00022603"/>
    </source>
</evidence>
<dbReference type="GO" id="GO:0008173">
    <property type="term" value="F:RNA methyltransferase activity"/>
    <property type="evidence" value="ECO:0007669"/>
    <property type="project" value="InterPro"/>
</dbReference>
<dbReference type="GO" id="GO:0003723">
    <property type="term" value="F:RNA binding"/>
    <property type="evidence" value="ECO:0007669"/>
    <property type="project" value="InterPro"/>
</dbReference>
<dbReference type="STRING" id="694327.DFW101_1787"/>
<protein>
    <submittedName>
        <fullName evidence="6">tRNA/rRNA methyltransferase (SpoU)</fullName>
    </submittedName>
</protein>
<dbReference type="Proteomes" id="UP000004662">
    <property type="component" value="Chromosome"/>
</dbReference>
<evidence type="ECO:0000313" key="6">
    <source>
        <dbReference type="EMBL" id="EHJ47794.1"/>
    </source>
</evidence>
<keyword evidence="7" id="KW-1185">Reference proteome</keyword>